<protein>
    <submittedName>
        <fullName evidence="4">Uncharacterized protein LOC106812887</fullName>
    </submittedName>
</protein>
<feature type="chain" id="PRO_5046803994" evidence="2">
    <location>
        <begin position="21"/>
        <end position="184"/>
    </location>
</feature>
<reference evidence="4" key="1">
    <citation type="submission" date="2025-08" db="UniProtKB">
        <authorList>
            <consortium name="RefSeq"/>
        </authorList>
    </citation>
    <scope>IDENTIFICATION</scope>
</reference>
<organism evidence="3 4">
    <name type="scientific">Priapulus caudatus</name>
    <name type="common">Priapulid worm</name>
    <dbReference type="NCBI Taxonomy" id="37621"/>
    <lineage>
        <taxon>Eukaryota</taxon>
        <taxon>Metazoa</taxon>
        <taxon>Ecdysozoa</taxon>
        <taxon>Scalidophora</taxon>
        <taxon>Priapulida</taxon>
        <taxon>Priapulimorpha</taxon>
        <taxon>Priapulimorphida</taxon>
        <taxon>Priapulidae</taxon>
        <taxon>Priapulus</taxon>
    </lineage>
</organism>
<dbReference type="Pfam" id="PF04832">
    <property type="entry name" value="SOUL"/>
    <property type="match status" value="1"/>
</dbReference>
<dbReference type="Gene3D" id="3.20.80.10">
    <property type="entry name" value="Regulatory factor, effector binding domain"/>
    <property type="match status" value="1"/>
</dbReference>
<dbReference type="InterPro" id="IPR011256">
    <property type="entry name" value="Reg_factor_effector_dom_sf"/>
</dbReference>
<dbReference type="PANTHER" id="PTHR11220">
    <property type="entry name" value="HEME-BINDING PROTEIN-RELATED"/>
    <property type="match status" value="1"/>
</dbReference>
<evidence type="ECO:0000256" key="2">
    <source>
        <dbReference type="SAM" id="SignalP"/>
    </source>
</evidence>
<dbReference type="RefSeq" id="XP_014672372.1">
    <property type="nucleotide sequence ID" value="XM_014816886.1"/>
</dbReference>
<feature type="signal peptide" evidence="2">
    <location>
        <begin position="1"/>
        <end position="20"/>
    </location>
</feature>
<gene>
    <name evidence="4" type="primary">LOC106812887</name>
</gene>
<dbReference type="GeneID" id="106812887"/>
<evidence type="ECO:0000313" key="4">
    <source>
        <dbReference type="RefSeq" id="XP_014672372.1"/>
    </source>
</evidence>
<dbReference type="SUPFAM" id="SSF55136">
    <property type="entry name" value="Probable bacterial effector-binding domain"/>
    <property type="match status" value="1"/>
</dbReference>
<dbReference type="InterPro" id="IPR006917">
    <property type="entry name" value="SOUL_heme-bd"/>
</dbReference>
<comment type="similarity">
    <text evidence="1">Belongs to the HEBP family.</text>
</comment>
<name>A0ABM1EJK1_PRICU</name>
<evidence type="ECO:0000256" key="1">
    <source>
        <dbReference type="ARBA" id="ARBA00009817"/>
    </source>
</evidence>
<dbReference type="PANTHER" id="PTHR11220:SF1">
    <property type="entry name" value="HEME-BINDING PROTEIN 2"/>
    <property type="match status" value="1"/>
</dbReference>
<sequence length="184" mass="20596">MAATNSILIFGLALVKISVPDDNVVIIVISVRNSYFHGANAEGETVHFGLPLLVQVHSDKDVIKAAIAGRNFVKLRDFSIGAFLPKSHHGNAPEPTDASVKLDHIPAQRFFVKDFGGAGIGIRKLAHAKYLADKLKANEEVFDHDWFYIARYSRPMHRYRRRRNEIWFFAAKLGLPAYVPADVD</sequence>
<evidence type="ECO:0000313" key="3">
    <source>
        <dbReference type="Proteomes" id="UP000695022"/>
    </source>
</evidence>
<keyword evidence="2" id="KW-0732">Signal</keyword>
<dbReference type="Proteomes" id="UP000695022">
    <property type="component" value="Unplaced"/>
</dbReference>
<accession>A0ABM1EJK1</accession>
<proteinExistence type="inferred from homology"/>
<keyword evidence="3" id="KW-1185">Reference proteome</keyword>